<dbReference type="GO" id="GO:0005345">
    <property type="term" value="F:purine nucleobase transmembrane transporter activity"/>
    <property type="evidence" value="ECO:0007669"/>
    <property type="project" value="TreeGrafter"/>
</dbReference>
<evidence type="ECO:0000256" key="2">
    <source>
        <dbReference type="ARBA" id="ARBA00005697"/>
    </source>
</evidence>
<protein>
    <submittedName>
        <fullName evidence="10">NCS2 family permease</fullName>
    </submittedName>
</protein>
<keyword evidence="3 8" id="KW-0813">Transport</keyword>
<dbReference type="InterPro" id="IPR045018">
    <property type="entry name" value="Azg-like"/>
</dbReference>
<dbReference type="InterPro" id="IPR026033">
    <property type="entry name" value="Azg-like_bact_archaea"/>
</dbReference>
<organism evidence="10 11">
    <name type="scientific">Terrisporobacter hibernicus</name>
    <dbReference type="NCBI Taxonomy" id="2813371"/>
    <lineage>
        <taxon>Bacteria</taxon>
        <taxon>Bacillati</taxon>
        <taxon>Bacillota</taxon>
        <taxon>Clostridia</taxon>
        <taxon>Peptostreptococcales</taxon>
        <taxon>Peptostreptococcaceae</taxon>
        <taxon>Terrisporobacter</taxon>
    </lineage>
</organism>
<dbReference type="Proteomes" id="UP001198983">
    <property type="component" value="Chromosome"/>
</dbReference>
<evidence type="ECO:0000256" key="4">
    <source>
        <dbReference type="ARBA" id="ARBA00022475"/>
    </source>
</evidence>
<feature type="transmembrane region" description="Helical" evidence="9">
    <location>
        <begin position="348"/>
        <end position="377"/>
    </location>
</feature>
<feature type="transmembrane region" description="Helical" evidence="9">
    <location>
        <begin position="177"/>
        <end position="194"/>
    </location>
</feature>
<accession>A0AAX2ZDX8</accession>
<dbReference type="RefSeq" id="WP_074916435.1">
    <property type="nucleotide sequence ID" value="NZ_CP081135.1"/>
</dbReference>
<keyword evidence="7 8" id="KW-0472">Membrane</keyword>
<evidence type="ECO:0000256" key="9">
    <source>
        <dbReference type="SAM" id="Phobius"/>
    </source>
</evidence>
<sequence length="458" mass="48223">MQVAKQESNTMTKLFPILENQEVNMKKEIMAGVTTFLTMAYIIAVNPSILSEAGMPAGALVTGTCLAAAIGCFLMGVIANLPFALASGMGLNAYFTYTVVLGMGVSWEVALTAVFVEGIIFIVLSLLKVREAVVNAIPVNMKLAVSGGIGLFIAIIGFINCGLVVNSDATLISMGHFTPPVLISCVGIVIIAVLSKRNVKGSILIGIVICSLIAWGYALSNPTVAADLGIYLPNGIFKFESPLPIAGKLDFSYATNPANLTNFILVICTFLFVDFFDTVGTIVGVASKANMIDEDGNVPHVGRALLADAFATTIGAGLGVSTVTTYVESSTGVIEGGRTGYTSITVGVLFLVAMFFSPIFIAIPSCATSPALIYVGYLMLSTVKDIDFSDITEGVPAFITIGTMAFTYSIGDGLTLGVLSYVVINLLYNLIAPKEERKQISAVMVVLAVLFVLKLIYL</sequence>
<keyword evidence="11" id="KW-1185">Reference proteome</keyword>
<feature type="transmembrane region" description="Helical" evidence="9">
    <location>
        <begin position="139"/>
        <end position="165"/>
    </location>
</feature>
<comment type="similarity">
    <text evidence="2 8">Belongs to the nucleobase:cation symporter-2 (NCS2) (TC 2.A.40) family. Azg-like subfamily.</text>
</comment>
<dbReference type="Pfam" id="PF00860">
    <property type="entry name" value="Xan_ur_permease"/>
    <property type="match status" value="1"/>
</dbReference>
<evidence type="ECO:0000256" key="6">
    <source>
        <dbReference type="ARBA" id="ARBA00022989"/>
    </source>
</evidence>
<feature type="transmembrane region" description="Helical" evidence="9">
    <location>
        <begin position="440"/>
        <end position="457"/>
    </location>
</feature>
<dbReference type="PANTHER" id="PTHR43337">
    <property type="entry name" value="XANTHINE/URACIL PERMEASE C887.17-RELATED"/>
    <property type="match status" value="1"/>
</dbReference>
<evidence type="ECO:0000256" key="5">
    <source>
        <dbReference type="ARBA" id="ARBA00022692"/>
    </source>
</evidence>
<keyword evidence="5 8" id="KW-0812">Transmembrane</keyword>
<evidence type="ECO:0000256" key="3">
    <source>
        <dbReference type="ARBA" id="ARBA00022448"/>
    </source>
</evidence>
<feature type="transmembrane region" description="Helical" evidence="9">
    <location>
        <begin position="105"/>
        <end position="127"/>
    </location>
</feature>
<dbReference type="AlphaFoldDB" id="A0AAX2ZDX8"/>
<dbReference type="KEGG" id="tem:JW646_17850"/>
<dbReference type="InterPro" id="IPR006043">
    <property type="entry name" value="NCS2"/>
</dbReference>
<feature type="transmembrane region" description="Helical" evidence="9">
    <location>
        <begin position="397"/>
        <end position="428"/>
    </location>
</feature>
<dbReference type="EMBL" id="CP081135">
    <property type="protein sequence ID" value="UEL47462.1"/>
    <property type="molecule type" value="Genomic_DNA"/>
</dbReference>
<evidence type="ECO:0000256" key="8">
    <source>
        <dbReference type="PIRNR" id="PIRNR005353"/>
    </source>
</evidence>
<feature type="transmembrane region" description="Helical" evidence="9">
    <location>
        <begin position="263"/>
        <end position="286"/>
    </location>
</feature>
<keyword evidence="4 8" id="KW-1003">Cell membrane</keyword>
<feature type="transmembrane region" description="Helical" evidence="9">
    <location>
        <begin position="57"/>
        <end position="85"/>
    </location>
</feature>
<keyword evidence="6 8" id="KW-1133">Transmembrane helix</keyword>
<comment type="subcellular location">
    <subcellularLocation>
        <location evidence="1 8">Cell membrane</location>
        <topology evidence="1 8">Multi-pass membrane protein</topology>
    </subcellularLocation>
</comment>
<feature type="transmembrane region" description="Helical" evidence="9">
    <location>
        <begin position="29"/>
        <end position="50"/>
    </location>
</feature>
<proteinExistence type="inferred from homology"/>
<dbReference type="GO" id="GO:0005886">
    <property type="term" value="C:plasma membrane"/>
    <property type="evidence" value="ECO:0007669"/>
    <property type="project" value="UniProtKB-SubCell"/>
</dbReference>
<evidence type="ECO:0000256" key="7">
    <source>
        <dbReference type="ARBA" id="ARBA00023136"/>
    </source>
</evidence>
<reference evidence="10 11" key="1">
    <citation type="journal article" date="2023" name="Int. J. Syst. Evol. Microbiol.">
        <title>Terrisporobacter hibernicus sp. nov., isolated from bovine faeces in Northern Ireland.</title>
        <authorList>
            <person name="Mitchell M."/>
            <person name="Nguyen S.V."/>
            <person name="Connor M."/>
            <person name="Fairley D.J."/>
            <person name="Donoghue O."/>
            <person name="Marshall H."/>
            <person name="Koolman L."/>
            <person name="McMullan G."/>
            <person name="Schaffer K.E."/>
            <person name="McGrath J.W."/>
            <person name="Fanning S."/>
        </authorList>
    </citation>
    <scope>NUCLEOTIDE SEQUENCE [LARGE SCALE GENOMIC DNA]</scope>
    <source>
        <strain evidence="10 11">MCA3</strain>
    </source>
</reference>
<feature type="transmembrane region" description="Helical" evidence="9">
    <location>
        <begin position="201"/>
        <end position="218"/>
    </location>
</feature>
<evidence type="ECO:0000313" key="11">
    <source>
        <dbReference type="Proteomes" id="UP001198983"/>
    </source>
</evidence>
<gene>
    <name evidence="10" type="ORF">JW646_17850</name>
</gene>
<name>A0AAX2ZDX8_9FIRM</name>
<dbReference type="PIRSF" id="PIRSF005353">
    <property type="entry name" value="PbuG"/>
    <property type="match status" value="1"/>
</dbReference>
<evidence type="ECO:0000313" key="10">
    <source>
        <dbReference type="EMBL" id="UEL47462.1"/>
    </source>
</evidence>
<evidence type="ECO:0000256" key="1">
    <source>
        <dbReference type="ARBA" id="ARBA00004651"/>
    </source>
</evidence>
<dbReference type="PANTHER" id="PTHR43337:SF1">
    <property type="entry name" value="XANTHINE_URACIL PERMEASE C887.17-RELATED"/>
    <property type="match status" value="1"/>
</dbReference>